<organism evidence="2 4">
    <name type="scientific">Porphyromonas crevioricanis</name>
    <dbReference type="NCBI Taxonomy" id="393921"/>
    <lineage>
        <taxon>Bacteria</taxon>
        <taxon>Pseudomonadati</taxon>
        <taxon>Bacteroidota</taxon>
        <taxon>Bacteroidia</taxon>
        <taxon>Bacteroidales</taxon>
        <taxon>Porphyromonadaceae</taxon>
        <taxon>Porphyromonas</taxon>
    </lineage>
</organism>
<feature type="transmembrane region" description="Helical" evidence="1">
    <location>
        <begin position="59"/>
        <end position="78"/>
    </location>
</feature>
<dbReference type="AlphaFoldDB" id="A0A0A2FZQ8"/>
<reference evidence="2 4" key="1">
    <citation type="submission" date="2014-08" db="EMBL/GenBank/DDBJ databases">
        <title>Porphyromonas crevioricanis strain:COT-253_OH1447 Genome sequencing.</title>
        <authorList>
            <person name="Wallis C."/>
            <person name="Deusch O."/>
            <person name="O'Flynn C."/>
            <person name="Davis I."/>
            <person name="Jospin G."/>
            <person name="Darling A.E."/>
            <person name="Coil D.A."/>
            <person name="Alexiev A."/>
            <person name="Horsfall A."/>
            <person name="Kirkwood N."/>
            <person name="Harris S."/>
            <person name="Eisen J.A."/>
        </authorList>
    </citation>
    <scope>NUCLEOTIDE SEQUENCE [LARGE SCALE GENOMIC DNA]</scope>
    <source>
        <strain evidence="4">COT-253 OH1447</strain>
        <strain evidence="2">COT-253_OH1447</strain>
    </source>
</reference>
<dbReference type="KEGG" id="pcre:NCTC12858_00961"/>
<keyword evidence="1" id="KW-0472">Membrane</keyword>
<sequence length="108" mass="12492">MKDYPFLYQSGAILLILGSALHIALWSYAPWLYALGAGLYTLYFLLQPHKSYEVRERRLIRMNLFSGLLFITSAVFLLRNSTMWILFFALAMVFAIYAGLLLVFKKKS</sequence>
<keyword evidence="1" id="KW-1133">Transmembrane helix</keyword>
<dbReference type="Proteomes" id="UP000249300">
    <property type="component" value="Chromosome 1"/>
</dbReference>
<dbReference type="OrthoDB" id="1014758at2"/>
<keyword evidence="1" id="KW-0812">Transmembrane</keyword>
<proteinExistence type="predicted"/>
<evidence type="ECO:0000313" key="4">
    <source>
        <dbReference type="Proteomes" id="UP000030136"/>
    </source>
</evidence>
<feature type="transmembrane region" description="Helical" evidence="1">
    <location>
        <begin position="84"/>
        <end position="104"/>
    </location>
</feature>
<evidence type="ECO:0000256" key="1">
    <source>
        <dbReference type="SAM" id="Phobius"/>
    </source>
</evidence>
<protein>
    <submittedName>
        <fullName evidence="2">Uncharacterized protein</fullName>
    </submittedName>
</protein>
<evidence type="ECO:0000313" key="5">
    <source>
        <dbReference type="Proteomes" id="UP000249300"/>
    </source>
</evidence>
<dbReference type="RefSeq" id="WP_023938106.1">
    <property type="nucleotide sequence ID" value="NZ_FUXH01000018.1"/>
</dbReference>
<gene>
    <name evidence="2" type="ORF">HQ38_08730</name>
    <name evidence="3" type="ORF">NCTC12858_00961</name>
</gene>
<feature type="transmembrane region" description="Helical" evidence="1">
    <location>
        <begin position="31"/>
        <end position="47"/>
    </location>
</feature>
<accession>A0A0A2FZQ8</accession>
<keyword evidence="5" id="KW-1185">Reference proteome</keyword>
<reference evidence="3 5" key="2">
    <citation type="submission" date="2018-06" db="EMBL/GenBank/DDBJ databases">
        <authorList>
            <consortium name="Pathogen Informatics"/>
            <person name="Doyle S."/>
        </authorList>
    </citation>
    <scope>NUCLEOTIDE SEQUENCE [LARGE SCALE GENOMIC DNA]</scope>
    <source>
        <strain evidence="3 5">NCTC12858</strain>
    </source>
</reference>
<name>A0A0A2FZQ8_9PORP</name>
<dbReference type="STRING" id="393921.HQ45_07285"/>
<dbReference type="EMBL" id="LS483447">
    <property type="protein sequence ID" value="SQH73117.1"/>
    <property type="molecule type" value="Genomic_DNA"/>
</dbReference>
<dbReference type="EMBL" id="JQJC01000024">
    <property type="protein sequence ID" value="KGN93709.1"/>
    <property type="molecule type" value="Genomic_DNA"/>
</dbReference>
<evidence type="ECO:0000313" key="3">
    <source>
        <dbReference type="EMBL" id="SQH73117.1"/>
    </source>
</evidence>
<evidence type="ECO:0000313" key="2">
    <source>
        <dbReference type="EMBL" id="KGN93709.1"/>
    </source>
</evidence>
<dbReference type="Proteomes" id="UP000030136">
    <property type="component" value="Unassembled WGS sequence"/>
</dbReference>